<dbReference type="Pfam" id="PF00392">
    <property type="entry name" value="GntR"/>
    <property type="match status" value="1"/>
</dbReference>
<gene>
    <name evidence="7" type="ORF">HRH59_09870</name>
</gene>
<evidence type="ECO:0000256" key="2">
    <source>
        <dbReference type="ARBA" id="ARBA00022898"/>
    </source>
</evidence>
<dbReference type="InterPro" id="IPR051446">
    <property type="entry name" value="HTH_trans_reg/aminotransferase"/>
</dbReference>
<keyword evidence="8" id="KW-1185">Reference proteome</keyword>
<dbReference type="InterPro" id="IPR036390">
    <property type="entry name" value="WH_DNA-bd_sf"/>
</dbReference>
<comment type="similarity">
    <text evidence="1">In the C-terminal section; belongs to the class-I pyridoxal-phosphate-dependent aminotransferase family.</text>
</comment>
<dbReference type="CDD" id="cd00609">
    <property type="entry name" value="AAT_like"/>
    <property type="match status" value="1"/>
</dbReference>
<evidence type="ECO:0000256" key="4">
    <source>
        <dbReference type="ARBA" id="ARBA00023125"/>
    </source>
</evidence>
<evidence type="ECO:0000313" key="8">
    <source>
        <dbReference type="Proteomes" id="UP000523161"/>
    </source>
</evidence>
<dbReference type="Gene3D" id="1.10.10.10">
    <property type="entry name" value="Winged helix-like DNA-binding domain superfamily/Winged helix DNA-binding domain"/>
    <property type="match status" value="1"/>
</dbReference>
<keyword evidence="5" id="KW-0804">Transcription</keyword>
<dbReference type="InterPro" id="IPR015421">
    <property type="entry name" value="PyrdxlP-dep_Trfase_major"/>
</dbReference>
<comment type="caution">
    <text evidence="7">The sequence shown here is derived from an EMBL/GenBank/DDBJ whole genome shotgun (WGS) entry which is preliminary data.</text>
</comment>
<dbReference type="SUPFAM" id="SSF53383">
    <property type="entry name" value="PLP-dependent transferases"/>
    <property type="match status" value="1"/>
</dbReference>
<dbReference type="Pfam" id="PF00155">
    <property type="entry name" value="Aminotran_1_2"/>
    <property type="match status" value="1"/>
</dbReference>
<dbReference type="CDD" id="cd07377">
    <property type="entry name" value="WHTH_GntR"/>
    <property type="match status" value="1"/>
</dbReference>
<keyword evidence="4" id="KW-0238">DNA-binding</keyword>
<feature type="domain" description="HTH gntR-type" evidence="6">
    <location>
        <begin position="14"/>
        <end position="82"/>
    </location>
</feature>
<dbReference type="InterPro" id="IPR036388">
    <property type="entry name" value="WH-like_DNA-bd_sf"/>
</dbReference>
<dbReference type="GO" id="GO:0030170">
    <property type="term" value="F:pyridoxal phosphate binding"/>
    <property type="evidence" value="ECO:0007669"/>
    <property type="project" value="InterPro"/>
</dbReference>
<organism evidence="7 8">
    <name type="scientific">Rheinheimera lutimaris</name>
    <dbReference type="NCBI Taxonomy" id="2740584"/>
    <lineage>
        <taxon>Bacteria</taxon>
        <taxon>Pseudomonadati</taxon>
        <taxon>Pseudomonadota</taxon>
        <taxon>Gammaproteobacteria</taxon>
        <taxon>Chromatiales</taxon>
        <taxon>Chromatiaceae</taxon>
        <taxon>Rheinheimera</taxon>
    </lineage>
</organism>
<sequence>MRLVTDGLQLSGTGSLRQQLYLLLQQQLLTAVWPSGALLPSSRMLASDLNLSRNTVNQVLQQLVAEGYIEGLPGKGYRVAALPEQHFQPAAASASRLPELATQQYGLANKTGAVNGLLQPGVSALQQFPYAIWQRMLQRHCQRAALGGFADPQGYLPLRQALVQYLRQARQVVCDEQSILITAGAQQALFIAAKLVARCGEQVLMESPGYPRLKQALQLCELQVQHLDAGGADGLDISALPDNTAAKALFLTPGHQYPLGGIMPLPQRMAVLDWARQQGVWLVEDDYDSEFQYRHRPVASLQGLAGGEGVLFAGSFSKTLFPALRLGYLVAPRRVIAQAAAILQALHGDVALLPQAALADFITEGHFGRHLRKMRRHYQQNKQFAVKLLQEELPQCRLHALDAGLHLVLEFSHAVDEVALQQLLAQQQFKVQPLSRYLFAGEPRYGLVLGIANSSQPELAAALQQLAVLCRQALAQAALPA</sequence>
<evidence type="ECO:0000313" key="7">
    <source>
        <dbReference type="EMBL" id="NRQ42858.1"/>
    </source>
</evidence>
<evidence type="ECO:0000256" key="1">
    <source>
        <dbReference type="ARBA" id="ARBA00005384"/>
    </source>
</evidence>
<name>A0A7Y5AQW7_9GAMM</name>
<evidence type="ECO:0000256" key="5">
    <source>
        <dbReference type="ARBA" id="ARBA00023163"/>
    </source>
</evidence>
<dbReference type="PANTHER" id="PTHR46577">
    <property type="entry name" value="HTH-TYPE TRANSCRIPTIONAL REGULATORY PROTEIN GABR"/>
    <property type="match status" value="1"/>
</dbReference>
<proteinExistence type="inferred from homology"/>
<dbReference type="PANTHER" id="PTHR46577:SF1">
    <property type="entry name" value="HTH-TYPE TRANSCRIPTIONAL REGULATORY PROTEIN GABR"/>
    <property type="match status" value="1"/>
</dbReference>
<dbReference type="GO" id="GO:0003700">
    <property type="term" value="F:DNA-binding transcription factor activity"/>
    <property type="evidence" value="ECO:0007669"/>
    <property type="project" value="InterPro"/>
</dbReference>
<evidence type="ECO:0000259" key="6">
    <source>
        <dbReference type="PROSITE" id="PS50949"/>
    </source>
</evidence>
<keyword evidence="2" id="KW-0663">Pyridoxal phosphate</keyword>
<dbReference type="SMART" id="SM00345">
    <property type="entry name" value="HTH_GNTR"/>
    <property type="match status" value="1"/>
</dbReference>
<accession>A0A7Y5AQW7</accession>
<keyword evidence="3" id="KW-0805">Transcription regulation</keyword>
<dbReference type="AlphaFoldDB" id="A0A7Y5AQW7"/>
<dbReference type="EMBL" id="JABSOD010000008">
    <property type="protein sequence ID" value="NRQ42858.1"/>
    <property type="molecule type" value="Genomic_DNA"/>
</dbReference>
<reference evidence="7 8" key="1">
    <citation type="submission" date="2020-06" db="EMBL/GenBank/DDBJ databases">
        <title>Rheinheimera sp. nov., a marine bacterium isolated from coastal.</title>
        <authorList>
            <person name="Yu Q."/>
            <person name="Qi Y."/>
            <person name="Pu J."/>
        </authorList>
    </citation>
    <scope>NUCLEOTIDE SEQUENCE [LARGE SCALE GENOMIC DNA]</scope>
    <source>
        <strain evidence="7 8">YQF-2</strain>
    </source>
</reference>
<keyword evidence="7" id="KW-0032">Aminotransferase</keyword>
<dbReference type="Gene3D" id="3.40.640.10">
    <property type="entry name" value="Type I PLP-dependent aspartate aminotransferase-like (Major domain)"/>
    <property type="match status" value="1"/>
</dbReference>
<dbReference type="InterPro" id="IPR004839">
    <property type="entry name" value="Aminotransferase_I/II_large"/>
</dbReference>
<dbReference type="GO" id="GO:0008483">
    <property type="term" value="F:transaminase activity"/>
    <property type="evidence" value="ECO:0007669"/>
    <property type="project" value="UniProtKB-KW"/>
</dbReference>
<dbReference type="PRINTS" id="PR00035">
    <property type="entry name" value="HTHGNTR"/>
</dbReference>
<dbReference type="Proteomes" id="UP000523161">
    <property type="component" value="Unassembled WGS sequence"/>
</dbReference>
<dbReference type="InterPro" id="IPR000524">
    <property type="entry name" value="Tscrpt_reg_HTH_GntR"/>
</dbReference>
<dbReference type="GO" id="GO:0003677">
    <property type="term" value="F:DNA binding"/>
    <property type="evidence" value="ECO:0007669"/>
    <property type="project" value="UniProtKB-KW"/>
</dbReference>
<dbReference type="SUPFAM" id="SSF46785">
    <property type="entry name" value="Winged helix' DNA-binding domain"/>
    <property type="match status" value="1"/>
</dbReference>
<dbReference type="InterPro" id="IPR015424">
    <property type="entry name" value="PyrdxlP-dep_Trfase"/>
</dbReference>
<evidence type="ECO:0000256" key="3">
    <source>
        <dbReference type="ARBA" id="ARBA00023015"/>
    </source>
</evidence>
<dbReference type="PROSITE" id="PS50949">
    <property type="entry name" value="HTH_GNTR"/>
    <property type="match status" value="1"/>
</dbReference>
<protein>
    <submittedName>
        <fullName evidence="7">PLP-dependent aminotransferase family protein</fullName>
    </submittedName>
</protein>
<keyword evidence="7" id="KW-0808">Transferase</keyword>